<dbReference type="CTD" id="78773379"/>
<organism evidence="1 2">
    <name type="scientific">Caenorhabditis remanei</name>
    <name type="common">Caenorhabditis vulgaris</name>
    <dbReference type="NCBI Taxonomy" id="31234"/>
    <lineage>
        <taxon>Eukaryota</taxon>
        <taxon>Metazoa</taxon>
        <taxon>Ecdysozoa</taxon>
        <taxon>Nematoda</taxon>
        <taxon>Chromadorea</taxon>
        <taxon>Rhabditida</taxon>
        <taxon>Rhabditina</taxon>
        <taxon>Rhabditomorpha</taxon>
        <taxon>Rhabditoidea</taxon>
        <taxon>Rhabditidae</taxon>
        <taxon>Peloderinae</taxon>
        <taxon>Caenorhabditis</taxon>
    </lineage>
</organism>
<protein>
    <submittedName>
        <fullName evidence="1">Uncharacterized protein</fullName>
    </submittedName>
</protein>
<proteinExistence type="predicted"/>
<dbReference type="Proteomes" id="UP000483820">
    <property type="component" value="Chromosome I"/>
</dbReference>
<sequence>MMSFIRRFARADDPTGRSVTLGAEDIALCPVNISNINTPSDQKSAAMECPLRLITSGAMYSTVPQKLYVFFSLSIASLLNPKPLFKCHILNFCDSIAVASHANINTHAFLIPLTFPFDVRNPLFDDGWMTWMLLWKVFVASLEQSDGSDLMDT</sequence>
<dbReference type="GeneID" id="78773379"/>
<evidence type="ECO:0000313" key="1">
    <source>
        <dbReference type="EMBL" id="KAF1770818.1"/>
    </source>
</evidence>
<dbReference type="KEGG" id="crq:GCK72_002642"/>
<reference evidence="1 2" key="1">
    <citation type="submission" date="2019-12" db="EMBL/GenBank/DDBJ databases">
        <title>Chromosome-level assembly of the Caenorhabditis remanei genome.</title>
        <authorList>
            <person name="Teterina A.A."/>
            <person name="Willis J.H."/>
            <person name="Phillips P.C."/>
        </authorList>
    </citation>
    <scope>NUCLEOTIDE SEQUENCE [LARGE SCALE GENOMIC DNA]</scope>
    <source>
        <strain evidence="1 2">PX506</strain>
        <tissue evidence="1">Whole organism</tissue>
    </source>
</reference>
<comment type="caution">
    <text evidence="1">The sequence shown here is derived from an EMBL/GenBank/DDBJ whole genome shotgun (WGS) entry which is preliminary data.</text>
</comment>
<evidence type="ECO:0000313" key="2">
    <source>
        <dbReference type="Proteomes" id="UP000483820"/>
    </source>
</evidence>
<accession>A0A6A5HSC2</accession>
<dbReference type="AlphaFoldDB" id="A0A6A5HSC2"/>
<dbReference type="RefSeq" id="XP_053592171.1">
    <property type="nucleotide sequence ID" value="XM_053723526.1"/>
</dbReference>
<name>A0A6A5HSC2_CAERE</name>
<dbReference type="EMBL" id="WUAV01000001">
    <property type="protein sequence ID" value="KAF1770818.1"/>
    <property type="molecule type" value="Genomic_DNA"/>
</dbReference>
<gene>
    <name evidence="1" type="ORF">GCK72_002642</name>
</gene>